<protein>
    <recommendedName>
        <fullName evidence="5">Cnidarian restricted protein</fullName>
    </recommendedName>
</protein>
<organism evidence="3 4">
    <name type="scientific">Clytia hemisphaerica</name>
    <dbReference type="NCBI Taxonomy" id="252671"/>
    <lineage>
        <taxon>Eukaryota</taxon>
        <taxon>Metazoa</taxon>
        <taxon>Cnidaria</taxon>
        <taxon>Hydrozoa</taxon>
        <taxon>Hydroidolina</taxon>
        <taxon>Leptothecata</taxon>
        <taxon>Obeliida</taxon>
        <taxon>Clytiidae</taxon>
        <taxon>Clytia</taxon>
    </lineage>
</organism>
<evidence type="ECO:0000256" key="2">
    <source>
        <dbReference type="SAM" id="SignalP"/>
    </source>
</evidence>
<evidence type="ECO:0000313" key="3">
    <source>
        <dbReference type="EnsemblMetazoa" id="CLYHEMP012891.1"/>
    </source>
</evidence>
<keyword evidence="4" id="KW-1185">Reference proteome</keyword>
<feature type="signal peptide" evidence="2">
    <location>
        <begin position="1"/>
        <end position="29"/>
    </location>
</feature>
<feature type="transmembrane region" description="Helical" evidence="1">
    <location>
        <begin position="253"/>
        <end position="276"/>
    </location>
</feature>
<keyword evidence="2" id="KW-0732">Signal</keyword>
<dbReference type="AlphaFoldDB" id="A0A7M5WTH8"/>
<dbReference type="Proteomes" id="UP000594262">
    <property type="component" value="Unplaced"/>
</dbReference>
<proteinExistence type="predicted"/>
<reference evidence="3" key="1">
    <citation type="submission" date="2021-01" db="UniProtKB">
        <authorList>
            <consortium name="EnsemblMetazoa"/>
        </authorList>
    </citation>
    <scope>IDENTIFICATION</scope>
</reference>
<evidence type="ECO:0000313" key="4">
    <source>
        <dbReference type="Proteomes" id="UP000594262"/>
    </source>
</evidence>
<name>A0A7M5WTH8_9CNID</name>
<keyword evidence="1" id="KW-0812">Transmembrane</keyword>
<evidence type="ECO:0008006" key="5">
    <source>
        <dbReference type="Google" id="ProtNLM"/>
    </source>
</evidence>
<keyword evidence="1" id="KW-0472">Membrane</keyword>
<feature type="chain" id="PRO_5029538249" description="Cnidarian restricted protein" evidence="2">
    <location>
        <begin position="30"/>
        <end position="365"/>
    </location>
</feature>
<dbReference type="RefSeq" id="XP_066921751.1">
    <property type="nucleotide sequence ID" value="XM_067065650.1"/>
</dbReference>
<evidence type="ECO:0000256" key="1">
    <source>
        <dbReference type="SAM" id="Phobius"/>
    </source>
</evidence>
<keyword evidence="1" id="KW-1133">Transmembrane helix</keyword>
<dbReference type="GeneID" id="136809071"/>
<dbReference type="EnsemblMetazoa" id="CLYHEMT012891.1">
    <property type="protein sequence ID" value="CLYHEMP012891.1"/>
    <property type="gene ID" value="CLYHEMG012891"/>
</dbReference>
<sequence length="365" mass="41243">MMLSTCRRLNVLFQTILIGHIIFQCSVKASPVGTITIGNISCLHDNLHGDIKHTINPKMASSSVVYFKIKIVRGNQTFKEVELAGDHVVLRKQCPKAGECLTLSANIEVIKNITQKYESKSSNVVKFCEEHAHSSKETPMHIKTSQTMGKEIVINVHSNSSMAHAHGQHYSRFYVAKIQYTNKTQTILRFNGIFKTKKLKMDECVQVMFRVGFLLSYEKTSSRVKYSKWNTQKTYCVTVDEDTNLQYEAEREILHIVLSCTIPALTIVALIVWAFISYYRKRGVDEDLQISIQSFEEGLLDSNRSSHCSPNRGNTNTLLLTEQAPKKSGNDDKLYSSNEEELGRILSCSGTDADLRESKKVDFGV</sequence>
<accession>A0A7M5WTH8</accession>